<dbReference type="EMBL" id="BQXO01000002">
    <property type="protein sequence ID" value="GKT05741.1"/>
    <property type="molecule type" value="Genomic_DNA"/>
</dbReference>
<dbReference type="Proteomes" id="UP001628078">
    <property type="component" value="Unassembled WGS sequence"/>
</dbReference>
<proteinExistence type="predicted"/>
<organism evidence="2 3">
    <name type="scientific">Furfurilactobacillus curtus</name>
    <dbReference type="NCBI Taxonomy" id="1746200"/>
    <lineage>
        <taxon>Bacteria</taxon>
        <taxon>Bacillati</taxon>
        <taxon>Bacillota</taxon>
        <taxon>Bacilli</taxon>
        <taxon>Lactobacillales</taxon>
        <taxon>Lactobacillaceae</taxon>
        <taxon>Furfurilactobacillus</taxon>
    </lineage>
</organism>
<comment type="caution">
    <text evidence="2">The sequence shown here is derived from an EMBL/GenBank/DDBJ whole genome shotgun (WGS) entry which is preliminary data.</text>
</comment>
<accession>A0ABQ5JRG1</accession>
<evidence type="ECO:0000259" key="1">
    <source>
        <dbReference type="Pfam" id="PF00534"/>
    </source>
</evidence>
<keyword evidence="3" id="KW-1185">Reference proteome</keyword>
<dbReference type="GO" id="GO:0016740">
    <property type="term" value="F:transferase activity"/>
    <property type="evidence" value="ECO:0007669"/>
    <property type="project" value="UniProtKB-KW"/>
</dbReference>
<keyword evidence="2" id="KW-0808">Transferase</keyword>
<protein>
    <submittedName>
        <fullName evidence="2">Glycosyl transferase family 1</fullName>
    </submittedName>
</protein>
<sequence>MVKRILHFQGRMGLGGAESFMMNIFRTVDLSEFVFDFVIYDTYKDVTPYNDEIKKMGGKIFVLPDPNRHFFKYIQELFRLLRTKNFFAVENEIYFGGGINLLLALICGIKTRVAVSHATSDGKGFTRTHLLLAFFLKKLLITTATDLVAVSEDAGNSLFLGKQFLIVPNGIDLAKFVDAKRYRKSNREKMGIEENTVVGINIGRLEKQKNQTFLIDLVDSMNQRQKNNFKLFIVGTGSLLDELESLSRAKGLEDIIVFLGERTDIDQLLSMSDIFLLPSLYEGLPTVGIEAQAAGLKSIFSQNISSEIKLTNECLFLPISSGSFRFWITEIFKSEQIVKTTSRLFFYDNKVAAKKLMTLYRK</sequence>
<dbReference type="PANTHER" id="PTHR12526">
    <property type="entry name" value="GLYCOSYLTRANSFERASE"/>
    <property type="match status" value="1"/>
</dbReference>
<evidence type="ECO:0000313" key="2">
    <source>
        <dbReference type="EMBL" id="GKT05741.1"/>
    </source>
</evidence>
<evidence type="ECO:0000313" key="3">
    <source>
        <dbReference type="Proteomes" id="UP001628078"/>
    </source>
</evidence>
<dbReference type="RefSeq" id="WP_407883233.1">
    <property type="nucleotide sequence ID" value="NZ_BQXO01000002.1"/>
</dbReference>
<dbReference type="SUPFAM" id="SSF53756">
    <property type="entry name" value="UDP-Glycosyltransferase/glycogen phosphorylase"/>
    <property type="match status" value="1"/>
</dbReference>
<dbReference type="Pfam" id="PF00534">
    <property type="entry name" value="Glycos_transf_1"/>
    <property type="match status" value="1"/>
</dbReference>
<reference evidence="2 3" key="1">
    <citation type="submission" date="2022-03" db="EMBL/GenBank/DDBJ databases">
        <title>Draft genome sequence of Furfurilactobacillus curtus JCM 31185.</title>
        <authorList>
            <person name="Suzuki S."/>
            <person name="Endo A."/>
            <person name="Kajikawa A."/>
        </authorList>
    </citation>
    <scope>NUCLEOTIDE SEQUENCE [LARGE SCALE GENOMIC DNA]</scope>
    <source>
        <strain evidence="2 3">JCM 31185</strain>
    </source>
</reference>
<dbReference type="PANTHER" id="PTHR12526:SF630">
    <property type="entry name" value="GLYCOSYLTRANSFERASE"/>
    <property type="match status" value="1"/>
</dbReference>
<name>A0ABQ5JRG1_9LACO</name>
<dbReference type="Gene3D" id="3.40.50.2000">
    <property type="entry name" value="Glycogen Phosphorylase B"/>
    <property type="match status" value="2"/>
</dbReference>
<gene>
    <name evidence="2" type="primary">rfaG_1</name>
    <name evidence="2" type="ORF">JCM31185_10290</name>
</gene>
<dbReference type="InterPro" id="IPR001296">
    <property type="entry name" value="Glyco_trans_1"/>
</dbReference>
<feature type="domain" description="Glycosyl transferase family 1" evidence="1">
    <location>
        <begin position="184"/>
        <end position="302"/>
    </location>
</feature>